<feature type="domain" description="Nuclease-associated modular DNA-binding 1" evidence="1">
    <location>
        <begin position="37"/>
        <end position="70"/>
    </location>
</feature>
<evidence type="ECO:0000313" key="2">
    <source>
        <dbReference type="EMBL" id="DAE20026.1"/>
    </source>
</evidence>
<dbReference type="InterPro" id="IPR003647">
    <property type="entry name" value="Intron_nuc_1_rpt"/>
</dbReference>
<dbReference type="Pfam" id="PF07453">
    <property type="entry name" value="NUMOD1"/>
    <property type="match status" value="1"/>
</dbReference>
<organism evidence="2">
    <name type="scientific">CrAss-like virus sp. ctYsL76</name>
    <dbReference type="NCBI Taxonomy" id="2826826"/>
    <lineage>
        <taxon>Viruses</taxon>
        <taxon>Duplodnaviria</taxon>
        <taxon>Heunggongvirae</taxon>
        <taxon>Uroviricota</taxon>
        <taxon>Caudoviricetes</taxon>
        <taxon>Crassvirales</taxon>
    </lineage>
</organism>
<evidence type="ECO:0000259" key="1">
    <source>
        <dbReference type="Pfam" id="PF07453"/>
    </source>
</evidence>
<proteinExistence type="predicted"/>
<dbReference type="InterPro" id="IPR010896">
    <property type="entry name" value="NUMOD1"/>
</dbReference>
<reference evidence="2" key="1">
    <citation type="journal article" date="2021" name="Proc. Natl. Acad. Sci. U.S.A.">
        <title>A Catalog of Tens of Thousands of Viruses from Human Metagenomes Reveals Hidden Associations with Chronic Diseases.</title>
        <authorList>
            <person name="Tisza M.J."/>
            <person name="Buck C.B."/>
        </authorList>
    </citation>
    <scope>NUCLEOTIDE SEQUENCE</scope>
    <source>
        <strain evidence="2">CtYsL76</strain>
    </source>
</reference>
<accession>A0A8S5QM08</accession>
<dbReference type="SMART" id="SM00497">
    <property type="entry name" value="IENR1"/>
    <property type="match status" value="1"/>
</dbReference>
<dbReference type="EMBL" id="BK015689">
    <property type="protein sequence ID" value="DAE20026.1"/>
    <property type="molecule type" value="Genomic_DNA"/>
</dbReference>
<dbReference type="Gene3D" id="1.10.10.10">
    <property type="entry name" value="Winged helix-like DNA-binding domain superfamily/Winged helix DNA-binding domain"/>
    <property type="match status" value="1"/>
</dbReference>
<protein>
    <recommendedName>
        <fullName evidence="1">Nuclease-associated modular DNA-binding 1 domain-containing protein</fullName>
    </recommendedName>
</protein>
<dbReference type="InterPro" id="IPR036388">
    <property type="entry name" value="WH-like_DNA-bd_sf"/>
</dbReference>
<name>A0A8S5QM08_9CAUD</name>
<sequence>MVIERAVKGGYKVKGFYYSTELFDEYKGKPKLSIKKIPIYLYDLEGNYVKTLNNGKEICDYFGIKSVGRITTAIRTEREYKGYQISLDKKEKLPPIKSKRNNPKSVGRYTMTGDLLEIYPSASAAIKIYGSGVTRVLKGQQNHCHNFIFR</sequence>